<dbReference type="RefSeq" id="WP_252956207.1">
    <property type="nucleotide sequence ID" value="NZ_JAFIRR010000200.1"/>
</dbReference>
<comment type="caution">
    <text evidence="3">The sequence shown here is derived from an EMBL/GenBank/DDBJ whole genome shotgun (WGS) entry which is preliminary data.</text>
</comment>
<gene>
    <name evidence="3" type="ORF">JYK14_25610</name>
</gene>
<evidence type="ECO:0000259" key="2">
    <source>
        <dbReference type="Pfam" id="PF01757"/>
    </source>
</evidence>
<dbReference type="GO" id="GO:0016746">
    <property type="term" value="F:acyltransferase activity"/>
    <property type="evidence" value="ECO:0007669"/>
    <property type="project" value="UniProtKB-KW"/>
</dbReference>
<feature type="transmembrane region" description="Helical" evidence="1">
    <location>
        <begin position="177"/>
        <end position="198"/>
    </location>
</feature>
<evidence type="ECO:0000313" key="3">
    <source>
        <dbReference type="EMBL" id="MCO6419516.1"/>
    </source>
</evidence>
<feature type="transmembrane region" description="Helical" evidence="1">
    <location>
        <begin position="120"/>
        <end position="141"/>
    </location>
</feature>
<dbReference type="EMBL" id="JAFIRR010000200">
    <property type="protein sequence ID" value="MCO6419516.1"/>
    <property type="molecule type" value="Genomic_DNA"/>
</dbReference>
<keyword evidence="1" id="KW-0812">Transmembrane</keyword>
<protein>
    <submittedName>
        <fullName evidence="3">Acyltransferase family protein</fullName>
    </submittedName>
</protein>
<name>A0ABT1DC46_9PROT</name>
<dbReference type="InterPro" id="IPR050879">
    <property type="entry name" value="Acyltransferase_3"/>
</dbReference>
<keyword evidence="3" id="KW-0808">Transferase</keyword>
<feature type="transmembrane region" description="Helical" evidence="1">
    <location>
        <begin position="37"/>
        <end position="55"/>
    </location>
</feature>
<reference evidence="3 4" key="1">
    <citation type="submission" date="2021-12" db="EMBL/GenBank/DDBJ databases">
        <title>Siccirubricoccus leaddurans sp. nov., a high concentration Zn2+ tolerance bacterium.</title>
        <authorList>
            <person name="Cao Y."/>
        </authorList>
    </citation>
    <scope>NUCLEOTIDE SEQUENCE [LARGE SCALE GENOMIC DNA]</scope>
    <source>
        <strain evidence="3 4">KC 17139</strain>
    </source>
</reference>
<feature type="transmembrane region" description="Helical" evidence="1">
    <location>
        <begin position="153"/>
        <end position="171"/>
    </location>
</feature>
<dbReference type="PANTHER" id="PTHR23028">
    <property type="entry name" value="ACETYLTRANSFERASE"/>
    <property type="match status" value="1"/>
</dbReference>
<feature type="transmembrane region" description="Helical" evidence="1">
    <location>
        <begin position="67"/>
        <end position="90"/>
    </location>
</feature>
<feature type="non-terminal residue" evidence="3">
    <location>
        <position position="1"/>
    </location>
</feature>
<sequence length="225" mass="23238">LLSHGAGFQLNPVLWSLVHEWRIALLLPLALLFRGQLGLLLALSLLGAGVARLAGMPEGWVTLGDSLAQTFAASAGLLPAFAAGAALALARLPQLDRAGAAAAAIAVVVMAMAAQDYGVIAASVLLILLAQAGGGFARALRRPLPLWLGRISYSLYLVHMPLLLALVHLLHGRVAPGVVAGLAIAGSLPAAAAMHRWVEQPSHRLARRLQGEGARVPAGLSSQAR</sequence>
<evidence type="ECO:0000313" key="4">
    <source>
        <dbReference type="Proteomes" id="UP001523392"/>
    </source>
</evidence>
<keyword evidence="3" id="KW-0012">Acyltransferase</keyword>
<keyword evidence="1" id="KW-0472">Membrane</keyword>
<keyword evidence="1" id="KW-1133">Transmembrane helix</keyword>
<feature type="domain" description="Acyltransferase 3" evidence="2">
    <location>
        <begin position="7"/>
        <end position="192"/>
    </location>
</feature>
<dbReference type="PANTHER" id="PTHR23028:SF53">
    <property type="entry name" value="ACYL_TRANSF_3 DOMAIN-CONTAINING PROTEIN"/>
    <property type="match status" value="1"/>
</dbReference>
<dbReference type="Pfam" id="PF01757">
    <property type="entry name" value="Acyl_transf_3"/>
    <property type="match status" value="1"/>
</dbReference>
<proteinExistence type="predicted"/>
<organism evidence="3 4">
    <name type="scientific">Siccirubricoccus soli</name>
    <dbReference type="NCBI Taxonomy" id="2899147"/>
    <lineage>
        <taxon>Bacteria</taxon>
        <taxon>Pseudomonadati</taxon>
        <taxon>Pseudomonadota</taxon>
        <taxon>Alphaproteobacteria</taxon>
        <taxon>Acetobacterales</taxon>
        <taxon>Roseomonadaceae</taxon>
        <taxon>Siccirubricoccus</taxon>
    </lineage>
</organism>
<accession>A0ABT1DC46</accession>
<dbReference type="InterPro" id="IPR002656">
    <property type="entry name" value="Acyl_transf_3_dom"/>
</dbReference>
<evidence type="ECO:0000256" key="1">
    <source>
        <dbReference type="SAM" id="Phobius"/>
    </source>
</evidence>
<feature type="transmembrane region" description="Helical" evidence="1">
    <location>
        <begin position="97"/>
        <end position="114"/>
    </location>
</feature>
<keyword evidence="4" id="KW-1185">Reference proteome</keyword>
<dbReference type="Proteomes" id="UP001523392">
    <property type="component" value="Unassembled WGS sequence"/>
</dbReference>